<comment type="caution">
    <text evidence="2">The sequence shown here is derived from an EMBL/GenBank/DDBJ whole genome shotgun (WGS) entry which is preliminary data.</text>
</comment>
<evidence type="ECO:0000313" key="2">
    <source>
        <dbReference type="EMBL" id="MBB5035477.1"/>
    </source>
</evidence>
<accession>A0A7W8DMN9</accession>
<protein>
    <submittedName>
        <fullName evidence="2">Uncharacterized protein</fullName>
    </submittedName>
</protein>
<dbReference type="Proteomes" id="UP000590740">
    <property type="component" value="Unassembled WGS sequence"/>
</dbReference>
<name>A0A7W8DMN9_9BACT</name>
<gene>
    <name evidence="2" type="ORF">HNQ65_005088</name>
</gene>
<keyword evidence="1" id="KW-0472">Membrane</keyword>
<reference evidence="2 3" key="1">
    <citation type="submission" date="2020-08" db="EMBL/GenBank/DDBJ databases">
        <title>Genomic Encyclopedia of Type Strains, Phase IV (KMG-IV): sequencing the most valuable type-strain genomes for metagenomic binning, comparative biology and taxonomic classification.</title>
        <authorList>
            <person name="Goeker M."/>
        </authorList>
    </citation>
    <scope>NUCLEOTIDE SEQUENCE [LARGE SCALE GENOMIC DNA]</scope>
    <source>
        <strain evidence="2 3">DSM 12252</strain>
    </source>
</reference>
<evidence type="ECO:0000313" key="3">
    <source>
        <dbReference type="Proteomes" id="UP000590740"/>
    </source>
</evidence>
<feature type="transmembrane region" description="Helical" evidence="1">
    <location>
        <begin position="30"/>
        <end position="49"/>
    </location>
</feature>
<dbReference type="RefSeq" id="WP_184344310.1">
    <property type="nucleotide sequence ID" value="NZ_JACHIG010000017.1"/>
</dbReference>
<sequence>MAGCAAAHDKAAQRAMLEAQYTETMPYRQLTWMTACMLIGAFCIAGVALHGPEEAVPQELDVAAPSLEVRRDGSIVAEVPQVCRHFVVWYGANPPPKEDMWVVMTTDARGDRILDTPEEVIAYFQTLPRERRSAGIFITQDYTHLRHPDLLPPWVSEHMLRLMADTQWMEARRRQVQALAAACQAAGIPLWVNTDLGGGGQGGRSVRFERL</sequence>
<dbReference type="AlphaFoldDB" id="A0A7W8DMN9"/>
<evidence type="ECO:0000256" key="1">
    <source>
        <dbReference type="SAM" id="Phobius"/>
    </source>
</evidence>
<proteinExistence type="predicted"/>
<keyword evidence="1" id="KW-1133">Transmembrane helix</keyword>
<keyword evidence="3" id="KW-1185">Reference proteome</keyword>
<keyword evidence="1" id="KW-0812">Transmembrane</keyword>
<dbReference type="EMBL" id="JACHIG010000017">
    <property type="protein sequence ID" value="MBB5035477.1"/>
    <property type="molecule type" value="Genomic_DNA"/>
</dbReference>
<organism evidence="2 3">
    <name type="scientific">Prosthecobacter vanneervenii</name>
    <dbReference type="NCBI Taxonomy" id="48466"/>
    <lineage>
        <taxon>Bacteria</taxon>
        <taxon>Pseudomonadati</taxon>
        <taxon>Verrucomicrobiota</taxon>
        <taxon>Verrucomicrobiia</taxon>
        <taxon>Verrucomicrobiales</taxon>
        <taxon>Verrucomicrobiaceae</taxon>
        <taxon>Prosthecobacter</taxon>
    </lineage>
</organism>